<reference evidence="1" key="2">
    <citation type="submission" date="2023-05" db="EMBL/GenBank/DDBJ databases">
        <authorList>
            <person name="Schelkunov M.I."/>
        </authorList>
    </citation>
    <scope>NUCLEOTIDE SEQUENCE</scope>
    <source>
        <strain evidence="1">Hsosn_3</strain>
        <tissue evidence="1">Leaf</tissue>
    </source>
</reference>
<accession>A0AAD8HQZ7</accession>
<dbReference type="EMBL" id="JAUIZM010000008">
    <property type="protein sequence ID" value="KAK1371812.1"/>
    <property type="molecule type" value="Genomic_DNA"/>
</dbReference>
<evidence type="ECO:0000313" key="2">
    <source>
        <dbReference type="Proteomes" id="UP001237642"/>
    </source>
</evidence>
<comment type="caution">
    <text evidence="1">The sequence shown here is derived from an EMBL/GenBank/DDBJ whole genome shotgun (WGS) entry which is preliminary data.</text>
</comment>
<keyword evidence="2" id="KW-1185">Reference proteome</keyword>
<proteinExistence type="predicted"/>
<dbReference type="Proteomes" id="UP001237642">
    <property type="component" value="Unassembled WGS sequence"/>
</dbReference>
<dbReference type="AlphaFoldDB" id="A0AAD8HQZ7"/>
<sequence length="108" mass="12243">MTIFLIHYERQYSLVHLLLRVSLVPLLLSCLSTLISVLQSTNVAESFEVGVLGMSNLSKPRFYSVRTSVRKRSGSYKFRGNAGRSVKWPRFCSNRIVEDEEGEGFLGL</sequence>
<reference evidence="1" key="1">
    <citation type="submission" date="2023-02" db="EMBL/GenBank/DDBJ databases">
        <title>Genome of toxic invasive species Heracleum sosnowskyi carries increased number of genes despite the absence of recent whole-genome duplications.</title>
        <authorList>
            <person name="Schelkunov M."/>
            <person name="Shtratnikova V."/>
            <person name="Makarenko M."/>
            <person name="Klepikova A."/>
            <person name="Omelchenko D."/>
            <person name="Novikova G."/>
            <person name="Obukhova E."/>
            <person name="Bogdanov V."/>
            <person name="Penin A."/>
            <person name="Logacheva M."/>
        </authorList>
    </citation>
    <scope>NUCLEOTIDE SEQUENCE</scope>
    <source>
        <strain evidence="1">Hsosn_3</strain>
        <tissue evidence="1">Leaf</tissue>
    </source>
</reference>
<evidence type="ECO:0000313" key="1">
    <source>
        <dbReference type="EMBL" id="KAK1371812.1"/>
    </source>
</evidence>
<organism evidence="1 2">
    <name type="scientific">Heracleum sosnowskyi</name>
    <dbReference type="NCBI Taxonomy" id="360622"/>
    <lineage>
        <taxon>Eukaryota</taxon>
        <taxon>Viridiplantae</taxon>
        <taxon>Streptophyta</taxon>
        <taxon>Embryophyta</taxon>
        <taxon>Tracheophyta</taxon>
        <taxon>Spermatophyta</taxon>
        <taxon>Magnoliopsida</taxon>
        <taxon>eudicotyledons</taxon>
        <taxon>Gunneridae</taxon>
        <taxon>Pentapetalae</taxon>
        <taxon>asterids</taxon>
        <taxon>campanulids</taxon>
        <taxon>Apiales</taxon>
        <taxon>Apiaceae</taxon>
        <taxon>Apioideae</taxon>
        <taxon>apioid superclade</taxon>
        <taxon>Tordylieae</taxon>
        <taxon>Tordyliinae</taxon>
        <taxon>Heracleum</taxon>
    </lineage>
</organism>
<gene>
    <name evidence="1" type="ORF">POM88_037904</name>
</gene>
<protein>
    <submittedName>
        <fullName evidence="1">Uncharacterized protein</fullName>
    </submittedName>
</protein>
<name>A0AAD8HQZ7_9APIA</name>